<name>A0A4Y2DZ79_ARAVE</name>
<accession>A0A4Y2DZ79</accession>
<dbReference type="Proteomes" id="UP000499080">
    <property type="component" value="Unassembled WGS sequence"/>
</dbReference>
<comment type="caution">
    <text evidence="1">The sequence shown here is derived from an EMBL/GenBank/DDBJ whole genome shotgun (WGS) entry which is preliminary data.</text>
</comment>
<evidence type="ECO:0000313" key="1">
    <source>
        <dbReference type="EMBL" id="GBM21346.1"/>
    </source>
</evidence>
<keyword evidence="2" id="KW-1185">Reference proteome</keyword>
<gene>
    <name evidence="1" type="ORF">AVEN_149915_1</name>
</gene>
<organism evidence="1 2">
    <name type="scientific">Araneus ventricosus</name>
    <name type="common">Orbweaver spider</name>
    <name type="synonym">Epeira ventricosa</name>
    <dbReference type="NCBI Taxonomy" id="182803"/>
    <lineage>
        <taxon>Eukaryota</taxon>
        <taxon>Metazoa</taxon>
        <taxon>Ecdysozoa</taxon>
        <taxon>Arthropoda</taxon>
        <taxon>Chelicerata</taxon>
        <taxon>Arachnida</taxon>
        <taxon>Araneae</taxon>
        <taxon>Araneomorphae</taxon>
        <taxon>Entelegynae</taxon>
        <taxon>Araneoidea</taxon>
        <taxon>Araneidae</taxon>
        <taxon>Araneus</taxon>
    </lineage>
</organism>
<evidence type="ECO:0000313" key="2">
    <source>
        <dbReference type="Proteomes" id="UP000499080"/>
    </source>
</evidence>
<reference evidence="1 2" key="1">
    <citation type="journal article" date="2019" name="Sci. Rep.">
        <title>Orb-weaving spider Araneus ventricosus genome elucidates the spidroin gene catalogue.</title>
        <authorList>
            <person name="Kono N."/>
            <person name="Nakamura H."/>
            <person name="Ohtoshi R."/>
            <person name="Moran D.A.P."/>
            <person name="Shinohara A."/>
            <person name="Yoshida Y."/>
            <person name="Fujiwara M."/>
            <person name="Mori M."/>
            <person name="Tomita M."/>
            <person name="Arakawa K."/>
        </authorList>
    </citation>
    <scope>NUCLEOTIDE SEQUENCE [LARGE SCALE GENOMIC DNA]</scope>
</reference>
<dbReference type="EMBL" id="BGPR01000457">
    <property type="protein sequence ID" value="GBM21346.1"/>
    <property type="molecule type" value="Genomic_DNA"/>
</dbReference>
<protein>
    <submittedName>
        <fullName evidence="1">Uncharacterized protein</fullName>
    </submittedName>
</protein>
<dbReference type="AlphaFoldDB" id="A0A4Y2DZ79"/>
<dbReference type="OrthoDB" id="8192496at2759"/>
<proteinExistence type="predicted"/>
<sequence>MKIIFKERVNPALLVKLYYKNRDCAAIVLKKLQWLWSYDCIQSEEDKFKDSGSFYVKYGRGRKVIALTSVEDVAIALQEASSSALGMRSTRGISQTLDMPVKTVCKILRNILL</sequence>